<dbReference type="Pfam" id="PF12697">
    <property type="entry name" value="Abhydrolase_6"/>
    <property type="match status" value="1"/>
</dbReference>
<dbReference type="RefSeq" id="WP_127741304.1">
    <property type="nucleotide sequence ID" value="NZ_SACN01000001.1"/>
</dbReference>
<name>A0A437M682_9SPHN</name>
<dbReference type="OrthoDB" id="9814966at2"/>
<reference evidence="2 3" key="1">
    <citation type="submission" date="2019-01" db="EMBL/GenBank/DDBJ databases">
        <authorList>
            <person name="Chen W.-M."/>
        </authorList>
    </citation>
    <scope>NUCLEOTIDE SEQUENCE [LARGE SCALE GENOMIC DNA]</scope>
    <source>
        <strain evidence="2 3">CCP-7</strain>
    </source>
</reference>
<dbReference type="Gene3D" id="3.40.50.1820">
    <property type="entry name" value="alpha/beta hydrolase"/>
    <property type="match status" value="1"/>
</dbReference>
<dbReference type="GO" id="GO:0080030">
    <property type="term" value="F:methyl indole-3-acetate esterase activity"/>
    <property type="evidence" value="ECO:0007669"/>
    <property type="project" value="TreeGrafter"/>
</dbReference>
<dbReference type="PANTHER" id="PTHR10992:SF1032">
    <property type="entry name" value="METHYLESTERASE 17"/>
    <property type="match status" value="1"/>
</dbReference>
<feature type="domain" description="AB hydrolase-1" evidence="1">
    <location>
        <begin position="4"/>
        <end position="237"/>
    </location>
</feature>
<gene>
    <name evidence="2" type="ORF">EOD43_03970</name>
</gene>
<dbReference type="GO" id="GO:0080032">
    <property type="term" value="F:methyl jasmonate esterase activity"/>
    <property type="evidence" value="ECO:0007669"/>
    <property type="project" value="TreeGrafter"/>
</dbReference>
<dbReference type="GO" id="GO:0009696">
    <property type="term" value="P:salicylic acid metabolic process"/>
    <property type="evidence" value="ECO:0007669"/>
    <property type="project" value="TreeGrafter"/>
</dbReference>
<proteinExistence type="predicted"/>
<dbReference type="EMBL" id="SACN01000001">
    <property type="protein sequence ID" value="RVT93065.1"/>
    <property type="molecule type" value="Genomic_DNA"/>
</dbReference>
<sequence length="251" mass="26968">MATFVLIHGMFHGGWCWDKVKAALEADGHTVYAPDLAGCGKDTTPPMQVTLQRWTDDLVALLNGIDGKVVLLGHSRGGLPISQVAEAVPEKIAALVYLTALMLPNGKAAMHMADIGAEAGIELQMGLIQPRPNADGTALIPNEGADEIFYGDCSAEDRAWAIPQVGHEPMIPLGTPVSLSPERYGSVPRIYIETTLDRTLPINNQRAMIAVSKPTEVISFECDHMPNVTHVPELVAALENIAERYAAREAA</sequence>
<dbReference type="AlphaFoldDB" id="A0A437M682"/>
<dbReference type="Proteomes" id="UP000282971">
    <property type="component" value="Unassembled WGS sequence"/>
</dbReference>
<accession>A0A437M682</accession>
<dbReference type="InterPro" id="IPR000073">
    <property type="entry name" value="AB_hydrolase_1"/>
</dbReference>
<dbReference type="SUPFAM" id="SSF53474">
    <property type="entry name" value="alpha/beta-Hydrolases"/>
    <property type="match status" value="1"/>
</dbReference>
<organism evidence="2 3">
    <name type="scientific">Sphingomonas crocodyli</name>
    <dbReference type="NCBI Taxonomy" id="1979270"/>
    <lineage>
        <taxon>Bacteria</taxon>
        <taxon>Pseudomonadati</taxon>
        <taxon>Pseudomonadota</taxon>
        <taxon>Alphaproteobacteria</taxon>
        <taxon>Sphingomonadales</taxon>
        <taxon>Sphingomonadaceae</taxon>
        <taxon>Sphingomonas</taxon>
    </lineage>
</organism>
<keyword evidence="2" id="KW-0378">Hydrolase</keyword>
<dbReference type="GO" id="GO:0080031">
    <property type="term" value="F:methyl salicylate esterase activity"/>
    <property type="evidence" value="ECO:0007669"/>
    <property type="project" value="TreeGrafter"/>
</dbReference>
<protein>
    <submittedName>
        <fullName evidence="2">Alpha/beta fold hydrolase</fullName>
    </submittedName>
</protein>
<dbReference type="InterPro" id="IPR045889">
    <property type="entry name" value="MES/HNL"/>
</dbReference>
<keyword evidence="3" id="KW-1185">Reference proteome</keyword>
<dbReference type="GO" id="GO:0009694">
    <property type="term" value="P:jasmonic acid metabolic process"/>
    <property type="evidence" value="ECO:0007669"/>
    <property type="project" value="TreeGrafter"/>
</dbReference>
<evidence type="ECO:0000313" key="3">
    <source>
        <dbReference type="Proteomes" id="UP000282971"/>
    </source>
</evidence>
<dbReference type="PANTHER" id="PTHR10992">
    <property type="entry name" value="METHYLESTERASE FAMILY MEMBER"/>
    <property type="match status" value="1"/>
</dbReference>
<comment type="caution">
    <text evidence="2">The sequence shown here is derived from an EMBL/GenBank/DDBJ whole genome shotgun (WGS) entry which is preliminary data.</text>
</comment>
<dbReference type="InterPro" id="IPR029058">
    <property type="entry name" value="AB_hydrolase_fold"/>
</dbReference>
<evidence type="ECO:0000313" key="2">
    <source>
        <dbReference type="EMBL" id="RVT93065.1"/>
    </source>
</evidence>
<evidence type="ECO:0000259" key="1">
    <source>
        <dbReference type="Pfam" id="PF12697"/>
    </source>
</evidence>